<dbReference type="InterPro" id="IPR055251">
    <property type="entry name" value="SOS1_NGEF_PH"/>
</dbReference>
<feature type="compositionally biased region" description="Basic residues" evidence="1">
    <location>
        <begin position="561"/>
        <end position="578"/>
    </location>
</feature>
<protein>
    <recommendedName>
        <fullName evidence="6">Rho guanine nucleotide exchange factor (GEF) 40</fullName>
    </recommendedName>
</protein>
<dbReference type="SMART" id="SM00233">
    <property type="entry name" value="PH"/>
    <property type="match status" value="1"/>
</dbReference>
<organism evidence="4 5">
    <name type="scientific">Oreochromis aureus</name>
    <name type="common">Israeli tilapia</name>
    <name type="synonym">Chromis aureus</name>
    <dbReference type="NCBI Taxonomy" id="47969"/>
    <lineage>
        <taxon>Eukaryota</taxon>
        <taxon>Metazoa</taxon>
        <taxon>Chordata</taxon>
        <taxon>Craniata</taxon>
        <taxon>Vertebrata</taxon>
        <taxon>Euteleostomi</taxon>
        <taxon>Actinopterygii</taxon>
        <taxon>Neopterygii</taxon>
        <taxon>Teleostei</taxon>
        <taxon>Neoteleostei</taxon>
        <taxon>Acanthomorphata</taxon>
        <taxon>Ovalentaria</taxon>
        <taxon>Cichlomorphae</taxon>
        <taxon>Cichliformes</taxon>
        <taxon>Cichlidae</taxon>
        <taxon>African cichlids</taxon>
        <taxon>Pseudocrenilabrinae</taxon>
        <taxon>Oreochromini</taxon>
        <taxon>Oreochromis</taxon>
    </lineage>
</organism>
<evidence type="ECO:0000313" key="4">
    <source>
        <dbReference type="Ensembl" id="ENSOABP00000068012.1"/>
    </source>
</evidence>
<proteinExistence type="predicted"/>
<feature type="region of interest" description="Disordered" evidence="1">
    <location>
        <begin position="1143"/>
        <end position="1176"/>
    </location>
</feature>
<dbReference type="GO" id="GO:0005085">
    <property type="term" value="F:guanyl-nucleotide exchange factor activity"/>
    <property type="evidence" value="ECO:0007669"/>
    <property type="project" value="InterPro"/>
</dbReference>
<dbReference type="InterPro" id="IPR011993">
    <property type="entry name" value="PH-like_dom_sf"/>
</dbReference>
<dbReference type="SUPFAM" id="SSF50729">
    <property type="entry name" value="PH domain-like"/>
    <property type="match status" value="1"/>
</dbReference>
<feature type="compositionally biased region" description="Basic and acidic residues" evidence="1">
    <location>
        <begin position="457"/>
        <end position="480"/>
    </location>
</feature>
<dbReference type="GeneID" id="116319482"/>
<dbReference type="InterPro" id="IPR035899">
    <property type="entry name" value="DBL_dom_sf"/>
</dbReference>
<reference evidence="4" key="3">
    <citation type="submission" date="2025-09" db="UniProtKB">
        <authorList>
            <consortium name="Ensembl"/>
        </authorList>
    </citation>
    <scope>IDENTIFICATION</scope>
</reference>
<dbReference type="Pfam" id="PF00621">
    <property type="entry name" value="RhoGEF"/>
    <property type="match status" value="1"/>
</dbReference>
<evidence type="ECO:0008006" key="6">
    <source>
        <dbReference type="Google" id="ProtNLM"/>
    </source>
</evidence>
<feature type="compositionally biased region" description="Polar residues" evidence="1">
    <location>
        <begin position="651"/>
        <end position="661"/>
    </location>
</feature>
<dbReference type="Gene3D" id="1.20.58.60">
    <property type="match status" value="1"/>
</dbReference>
<feature type="region of interest" description="Disordered" evidence="1">
    <location>
        <begin position="223"/>
        <end position="305"/>
    </location>
</feature>
<feature type="compositionally biased region" description="Low complexity" evidence="1">
    <location>
        <begin position="1716"/>
        <end position="1726"/>
    </location>
</feature>
<feature type="compositionally biased region" description="Gly residues" evidence="1">
    <location>
        <begin position="1220"/>
        <end position="1235"/>
    </location>
</feature>
<dbReference type="Gene3D" id="2.30.29.30">
    <property type="entry name" value="Pleckstrin-homology domain (PH domain)/Phosphotyrosine-binding domain (PTB)"/>
    <property type="match status" value="1"/>
</dbReference>
<reference evidence="4" key="2">
    <citation type="submission" date="2025-08" db="UniProtKB">
        <authorList>
            <consortium name="Ensembl"/>
        </authorList>
    </citation>
    <scope>IDENTIFICATION</scope>
</reference>
<dbReference type="Gene3D" id="1.20.900.10">
    <property type="entry name" value="Dbl homology (DH) domain"/>
    <property type="match status" value="1"/>
</dbReference>
<sequence>MHDTLEAVQQEAQSRPCVYLCGSEAMEDCVQGALSSLYPPFESTAPPLLSQVFSVLESTYQHDSLRYLLDYFVPAKHLLHKLQQHACSQYLGCLFLHSGWPLCLGEKVVVQLSTLDWRLLRSNDFYLQVVPFSTRCPRLALKCLAPGGRTVQEILVPESQHPLVFTTEWLHIVNKERGHKREVGGGLDTCLVSTCDGVVRLPWKEVVYPKFIHDPSEELGLMSNRLPSEGGSSLGGWGGSSSGELDSWSWDEEEDEDLQPDGLDSDCVLPRRRRSEDGLGRTSRQPQLDGDYVELLEPRGGPDGGVDPRQRYQEMHGICKTKTLPLCRRGKAIKVRRGKAWGYGRTERSGSFRAVLGIKGEAVAAKGEALPPLPVPGVAELGRGRRSYSSSVHDSDEGDKTNRDSEGLESRRLCFDGPFKERRPGVGKERDSNGHTQLCKDDHKSKESKSNNSLDTGEIHELTNHKDGHVVEGHSDHGSHSDSVFEDADKPLSGDSDANTPTSDAPQRPFAAVSKSGEITNTGSKKKSLSNQKSTDEKDEGKVEDRVCPRGKEVKTAGFRAPRKRKGKGAKGKTKSGGRVKEKALKMQVKTPQPSPATCTASTKLPTAKESQTEQAEQADQSEGTSAADSEATDNTAKSSAEAESSLPVCNGQSDTSFFNHSNEEAASPDKQNGDASKEPALLRELDADLLQSGKLKLTGTVDRLGRALVFTETDASEEGFSGEEMARVLACYHTITRPAAKEKGVTVLMDSRRAPPSALLFSALKLFQGLVPGGLGSLLVLVEEQQESPPHSLEGAEVHTVRGTGVLQQYVDRQQLPKEVDGDFIHCHADWLAFRLSLESLTERCESALSLLGEALQSMDAEPMPDNIKAVPLSIDKHRQLMASVLADQRLTELQQRGGAWLAGLTNRASGLAQKSPDCRAALAVTSKLYDSVDDALHRLVRVSNQRGRDLEALGRLSGLVDKLEKCDKEIEQVQSQLEDYKDPPLSLSRLSLKQQRFKTFKETANELHSETLSVLSDLEGWCELDWAGLSDVQIRLPPVREKLRDMSHCLSDCWTTLDNTQRLLSTLTEATQWCDAVSSTSSSSSSSSSTCPLASLPPIPPSRFQDARSLAIELGGGALLDLWTQTVERYQRTVAQVKPRFLQSDRTQNQGQGKTKTPSASSLWDLMGPEGEGDSWGLGAGGGEGGLQSWGSLASLFRPQTCSTLKIGEEKGNKKEGTAGGSGAGGGGAGGGKFLSNLLNPAKKSPTEAPLPFKPPRKRHPSFDLQALLAPRRSTATPKPAESPVAGPSRNSPMSWLGRRALADPVITTSMAAAIPGWSGGGGSSGGGVLIRGVEVSSKEVVDHTGSPRQHVLLGRTDRETGTDRAGSTAQSKLYLLWCRMLSSERQYVTVLKGVEETYVPLLELSDTPASIRGKADSLFPNWASLTSFHSQDLLPAMEGALVQSLLQQDCFSKFRDQFLQYSQYIRTKPELDSPLVTQAADFFKSKLPQASPISPLAFPHCLQAPIQRLEQYCEALEELGGINPASDSALSILRHAQRHGEDLRASDLIVGCPIPVTERGELVRQGELTVSGGTRRKRAGVRNVFLYQHVVIFTKHKNPSPGRTAYSYKHSIKTSEMGLTQSVGEEGVKFEVWVRQAPRTRDCITLQAHDREDREAWTHDIAHLLWTHAINNTELCLKESLCMGVSSRLLLDATGTPGSELDSIYSLSDRIHSSCSDSSSVGSQKEGGSPASGRDPRRSSGSTSCSQSQSPSTAV</sequence>
<feature type="compositionally biased region" description="Polar residues" evidence="1">
    <location>
        <begin position="1146"/>
        <end position="1164"/>
    </location>
</feature>
<dbReference type="PROSITE" id="PS50003">
    <property type="entry name" value="PH_DOMAIN"/>
    <property type="match status" value="1"/>
</dbReference>
<evidence type="ECO:0000259" key="2">
    <source>
        <dbReference type="PROSITE" id="PS50003"/>
    </source>
</evidence>
<feature type="compositionally biased region" description="Basic and acidic residues" evidence="1">
    <location>
        <begin position="534"/>
        <end position="555"/>
    </location>
</feature>
<feature type="region of interest" description="Disordered" evidence="1">
    <location>
        <begin position="365"/>
        <end position="677"/>
    </location>
</feature>
<feature type="compositionally biased region" description="Low complexity" evidence="1">
    <location>
        <begin position="1742"/>
        <end position="1758"/>
    </location>
</feature>
<dbReference type="InterPro" id="IPR001849">
    <property type="entry name" value="PH_domain"/>
</dbReference>
<dbReference type="InterPro" id="IPR052231">
    <property type="entry name" value="Rho_GEF_signaling-related"/>
</dbReference>
<dbReference type="RefSeq" id="XP_039465892.1">
    <property type="nucleotide sequence ID" value="XM_039609958.1"/>
</dbReference>
<feature type="region of interest" description="Disordered" evidence="1">
    <location>
        <begin position="1714"/>
        <end position="1758"/>
    </location>
</feature>
<feature type="compositionally biased region" description="Polar residues" evidence="1">
    <location>
        <begin position="590"/>
        <end position="643"/>
    </location>
</feature>
<dbReference type="PANTHER" id="PTHR45845:SF4">
    <property type="entry name" value="PLECKSTRIN HOMOLOGY DOMAIN CONTAINING, FAMILY G (WITH RHOGEF DOMAIN) MEMBER 4"/>
    <property type="match status" value="1"/>
</dbReference>
<reference evidence="5" key="1">
    <citation type="submission" date="2020-03" db="EMBL/GenBank/DDBJ databases">
        <title>Evolution of repeat sequences and sex chromosomes of tilapia species revealed by chromosome-level genomes.</title>
        <authorList>
            <person name="Xu L."/>
            <person name="Tao W."/>
            <person name="Wang D."/>
            <person name="Zhou Q."/>
        </authorList>
    </citation>
    <scope>NUCLEOTIDE SEQUENCE [LARGE SCALE GENOMIC DNA]</scope>
    <source>
        <strain evidence="5">Israel</strain>
    </source>
</reference>
<feature type="compositionally biased region" description="Polar residues" evidence="1">
    <location>
        <begin position="517"/>
        <end position="533"/>
    </location>
</feature>
<dbReference type="Proteomes" id="UP000472276">
    <property type="component" value="Unassembled WGS sequence"/>
</dbReference>
<name>A0AAZ1XK70_OREAU</name>
<evidence type="ECO:0000256" key="1">
    <source>
        <dbReference type="SAM" id="MobiDB-lite"/>
    </source>
</evidence>
<feature type="compositionally biased region" description="Basic and acidic residues" evidence="1">
    <location>
        <begin position="393"/>
        <end position="449"/>
    </location>
</feature>
<dbReference type="Ensembl" id="ENSOABT00000070060.1">
    <property type="protein sequence ID" value="ENSOABP00000068012.1"/>
    <property type="gene ID" value="ENSOABG00000036408.1"/>
</dbReference>
<feature type="compositionally biased region" description="Acidic residues" evidence="1">
    <location>
        <begin position="249"/>
        <end position="259"/>
    </location>
</feature>
<evidence type="ECO:0000313" key="5">
    <source>
        <dbReference type="Proteomes" id="UP000472276"/>
    </source>
</evidence>
<feature type="compositionally biased region" description="Basic and acidic residues" evidence="1">
    <location>
        <begin position="1209"/>
        <end position="1219"/>
    </location>
</feature>
<keyword evidence="5" id="KW-1185">Reference proteome</keyword>
<evidence type="ECO:0000259" key="3">
    <source>
        <dbReference type="PROSITE" id="PS50010"/>
    </source>
</evidence>
<feature type="compositionally biased region" description="Polar residues" evidence="1">
    <location>
        <begin position="496"/>
        <end position="505"/>
    </location>
</feature>
<feature type="region of interest" description="Disordered" evidence="1">
    <location>
        <begin position="1209"/>
        <end position="1298"/>
    </location>
</feature>
<dbReference type="Pfam" id="PF22697">
    <property type="entry name" value="SOS1_NGEF_PH"/>
    <property type="match status" value="1"/>
</dbReference>
<dbReference type="SUPFAM" id="SSF46966">
    <property type="entry name" value="Spectrin repeat"/>
    <property type="match status" value="1"/>
</dbReference>
<gene>
    <name evidence="4" type="primary">ARHGEF40</name>
</gene>
<feature type="compositionally biased region" description="Gly residues" evidence="1">
    <location>
        <begin position="232"/>
        <end position="241"/>
    </location>
</feature>
<dbReference type="InterPro" id="IPR000219">
    <property type="entry name" value="DH_dom"/>
</dbReference>
<dbReference type="PROSITE" id="PS50010">
    <property type="entry name" value="DH_2"/>
    <property type="match status" value="1"/>
</dbReference>
<feature type="domain" description="PH" evidence="2">
    <location>
        <begin position="1564"/>
        <end position="1669"/>
    </location>
</feature>
<dbReference type="PANTHER" id="PTHR45845">
    <property type="entry name" value="RHO GUANINE NUCLEOTIDE EXCHANGE FACTOR-RELATED"/>
    <property type="match status" value="1"/>
</dbReference>
<dbReference type="SUPFAM" id="SSF48065">
    <property type="entry name" value="DBL homology domain (DH-domain)"/>
    <property type="match status" value="1"/>
</dbReference>
<accession>A0AAZ1XK70</accession>
<feature type="domain" description="DH" evidence="3">
    <location>
        <begin position="1375"/>
        <end position="1522"/>
    </location>
</feature>